<dbReference type="GO" id="GO:0031412">
    <property type="term" value="P:gas vesicle organization"/>
    <property type="evidence" value="ECO:0007669"/>
    <property type="project" value="InterPro"/>
</dbReference>
<evidence type="ECO:0000256" key="2">
    <source>
        <dbReference type="ARBA" id="ARBA00035108"/>
    </source>
</evidence>
<name>A0A7W5YCH0_9ACTN</name>
<keyword evidence="5" id="KW-1185">Reference proteome</keyword>
<dbReference type="Proteomes" id="UP000579945">
    <property type="component" value="Unassembled WGS sequence"/>
</dbReference>
<sequence length="270" mass="29978">MVRSTETSATSESVPEEQTTGCYVYGVVPAEIEVDAEARGVGDPPTPVRSLQHGRIAALVSDVSLDRPLGTPHDLLAHEELLDAAAAEVPVLPLRFGAVITDDEAVVEEFLRPNHDEFVAALEELEGRAQYVVKGRYVEDAVFTEILEENPEAARLRDEIRDLPEDATRNERIQLGEMIHEAIAAKREADTAELIEQVDELSVLSVVRQPSHEQDAVHVALLIETSRQAELEQVMEELGRRWADRITLRLLGPLAAYDFVMTRQGDEGWD</sequence>
<evidence type="ECO:0000256" key="3">
    <source>
        <dbReference type="ARBA" id="ARBA00035643"/>
    </source>
</evidence>
<evidence type="ECO:0000313" key="5">
    <source>
        <dbReference type="Proteomes" id="UP000579945"/>
    </source>
</evidence>
<dbReference type="PANTHER" id="PTHR36852:SF1">
    <property type="entry name" value="PROTEIN GVPL 2"/>
    <property type="match status" value="1"/>
</dbReference>
<dbReference type="RefSeq" id="WP_183659401.1">
    <property type="nucleotide sequence ID" value="NZ_BAAAXX010000082.1"/>
</dbReference>
<comment type="subcellular location">
    <subcellularLocation>
        <location evidence="2">Gas vesicle</location>
    </subcellularLocation>
</comment>
<evidence type="ECO:0008006" key="6">
    <source>
        <dbReference type="Google" id="ProtNLM"/>
    </source>
</evidence>
<dbReference type="EMBL" id="JACIBV010000001">
    <property type="protein sequence ID" value="MBB3732426.1"/>
    <property type="molecule type" value="Genomic_DNA"/>
</dbReference>
<dbReference type="InterPro" id="IPR009430">
    <property type="entry name" value="GvpL/GvpF"/>
</dbReference>
<comment type="caution">
    <text evidence="4">The sequence shown here is derived from an EMBL/GenBank/DDBJ whole genome shotgun (WGS) entry which is preliminary data.</text>
</comment>
<comment type="similarity">
    <text evidence="3">Belongs to the gas vesicle GvpF/GvpL family.</text>
</comment>
<organism evidence="4 5">
    <name type="scientific">Nonomuraea dietziae</name>
    <dbReference type="NCBI Taxonomy" id="65515"/>
    <lineage>
        <taxon>Bacteria</taxon>
        <taxon>Bacillati</taxon>
        <taxon>Actinomycetota</taxon>
        <taxon>Actinomycetes</taxon>
        <taxon>Streptosporangiales</taxon>
        <taxon>Streptosporangiaceae</taxon>
        <taxon>Nonomuraea</taxon>
    </lineage>
</organism>
<dbReference type="PANTHER" id="PTHR36852">
    <property type="entry name" value="PROTEIN GVPL 2"/>
    <property type="match status" value="1"/>
</dbReference>
<dbReference type="AlphaFoldDB" id="A0A7W5YCH0"/>
<proteinExistence type="inferred from homology"/>
<dbReference type="GO" id="GO:0031411">
    <property type="term" value="C:gas vesicle"/>
    <property type="evidence" value="ECO:0007669"/>
    <property type="project" value="UniProtKB-SubCell"/>
</dbReference>
<evidence type="ECO:0000313" key="4">
    <source>
        <dbReference type="EMBL" id="MBB3732426.1"/>
    </source>
</evidence>
<accession>A0A7W5YCH0</accession>
<reference evidence="4 5" key="1">
    <citation type="submission" date="2020-08" db="EMBL/GenBank/DDBJ databases">
        <title>Sequencing the genomes of 1000 actinobacteria strains.</title>
        <authorList>
            <person name="Klenk H.-P."/>
        </authorList>
    </citation>
    <scope>NUCLEOTIDE SEQUENCE [LARGE SCALE GENOMIC DNA]</scope>
    <source>
        <strain evidence="4 5">DSM 44320</strain>
    </source>
</reference>
<protein>
    <recommendedName>
        <fullName evidence="6">Gas vesicle synthesis protein</fullName>
    </recommendedName>
</protein>
<dbReference type="Pfam" id="PF06386">
    <property type="entry name" value="GvpL_GvpF"/>
    <property type="match status" value="1"/>
</dbReference>
<dbReference type="GeneID" id="95394468"/>
<gene>
    <name evidence="4" type="ORF">FHR33_008286</name>
</gene>
<keyword evidence="1" id="KW-0304">Gas vesicle</keyword>
<evidence type="ECO:0000256" key="1">
    <source>
        <dbReference type="ARBA" id="ARBA00022987"/>
    </source>
</evidence>